<sequence length="420" mass="41688">MTSRSMSRRTKAITLVPLALLSGVWTASLVTSSANADQQAAAAESLPDGTSVPSDAIEAPASVPVAGIIAPAVPQGGADQVVSGASSNGIPAPALSAYQRAGQIIDAADKSCNLPWEMVAAIGRIESDHGRYGGNTLTDDGVSKPGIYGIALNGKNGTQAINDTDGGQLDQDTVYDRAVGPMQFIPSTWQVVKVDADGDDERNPQDIDDASLATAVYLCSGKDDLSKRAGQEAAVYRYNHSRDYVNLVLRIMLAYSSGDYTAVPAGTQGGTSFSPSYSSSIQKSYAVAKERKARATKLRQQRAAQQSGGSSSGGTGLTSGTSGGSTGIVPGTSGGTGGSTGSGGDGSLSGVVGGVVGGITGGGGGGGSTGGGGGGGGGSTPAPAPDPVTPVLTFAQAQAQCIAQGVSPLNLTKCINDLLS</sequence>
<gene>
    <name evidence="4" type="ORF">SAMN04488570_2324</name>
</gene>
<dbReference type="Proteomes" id="UP000198859">
    <property type="component" value="Chromosome I"/>
</dbReference>
<feature type="compositionally biased region" description="Gly residues" evidence="1">
    <location>
        <begin position="310"/>
        <end position="379"/>
    </location>
</feature>
<dbReference type="InterPro" id="IPR043426">
    <property type="entry name" value="MltB-like"/>
</dbReference>
<accession>A0A1H1TSQ9</accession>
<dbReference type="Pfam" id="PF13406">
    <property type="entry name" value="SLT_2"/>
    <property type="match status" value="1"/>
</dbReference>
<feature type="compositionally biased region" description="Basic residues" evidence="1">
    <location>
        <begin position="291"/>
        <end position="300"/>
    </location>
</feature>
<evidence type="ECO:0000256" key="1">
    <source>
        <dbReference type="SAM" id="MobiDB-lite"/>
    </source>
</evidence>
<protein>
    <submittedName>
        <fullName evidence="4">Transglycosylase SLT domain-containing protein</fullName>
    </submittedName>
</protein>
<dbReference type="STRING" id="642780.SAMN04488570_2324"/>
<dbReference type="GO" id="GO:0009253">
    <property type="term" value="P:peptidoglycan catabolic process"/>
    <property type="evidence" value="ECO:0007669"/>
    <property type="project" value="TreeGrafter"/>
</dbReference>
<dbReference type="EMBL" id="LT629757">
    <property type="protein sequence ID" value="SDS63365.1"/>
    <property type="molecule type" value="Genomic_DNA"/>
</dbReference>
<reference evidence="5" key="1">
    <citation type="submission" date="2016-10" db="EMBL/GenBank/DDBJ databases">
        <authorList>
            <person name="Varghese N."/>
            <person name="Submissions S."/>
        </authorList>
    </citation>
    <scope>NUCLEOTIDE SEQUENCE [LARGE SCALE GENOMIC DNA]</scope>
    <source>
        <strain evidence="5">DSM 22127</strain>
    </source>
</reference>
<feature type="signal peptide" evidence="2">
    <location>
        <begin position="1"/>
        <end position="36"/>
    </location>
</feature>
<dbReference type="PANTHER" id="PTHR30163:SF8">
    <property type="entry name" value="LYTIC MUREIN TRANSGLYCOSYLASE"/>
    <property type="match status" value="1"/>
</dbReference>
<name>A0A1H1TSQ9_9ACTN</name>
<organism evidence="4 5">
    <name type="scientific">Nocardioides scoriae</name>
    <dbReference type="NCBI Taxonomy" id="642780"/>
    <lineage>
        <taxon>Bacteria</taxon>
        <taxon>Bacillati</taxon>
        <taxon>Actinomycetota</taxon>
        <taxon>Actinomycetes</taxon>
        <taxon>Propionibacteriales</taxon>
        <taxon>Nocardioidaceae</taxon>
        <taxon>Nocardioides</taxon>
    </lineage>
</organism>
<dbReference type="CDD" id="cd13399">
    <property type="entry name" value="Slt35-like"/>
    <property type="match status" value="1"/>
</dbReference>
<evidence type="ECO:0000256" key="2">
    <source>
        <dbReference type="SAM" id="SignalP"/>
    </source>
</evidence>
<dbReference type="GO" id="GO:0008933">
    <property type="term" value="F:peptidoglycan lytic transglycosylase activity"/>
    <property type="evidence" value="ECO:0007669"/>
    <property type="project" value="TreeGrafter"/>
</dbReference>
<dbReference type="InterPro" id="IPR031304">
    <property type="entry name" value="SLT_2"/>
</dbReference>
<evidence type="ECO:0000259" key="3">
    <source>
        <dbReference type="Pfam" id="PF13406"/>
    </source>
</evidence>
<dbReference type="AlphaFoldDB" id="A0A1H1TSQ9"/>
<dbReference type="PANTHER" id="PTHR30163">
    <property type="entry name" value="MEMBRANE-BOUND LYTIC MUREIN TRANSGLYCOSYLASE B"/>
    <property type="match status" value="1"/>
</dbReference>
<evidence type="ECO:0000313" key="4">
    <source>
        <dbReference type="EMBL" id="SDS63365.1"/>
    </source>
</evidence>
<dbReference type="SUPFAM" id="SSF53955">
    <property type="entry name" value="Lysozyme-like"/>
    <property type="match status" value="1"/>
</dbReference>
<dbReference type="Gene3D" id="1.10.530.10">
    <property type="match status" value="1"/>
</dbReference>
<evidence type="ECO:0000313" key="5">
    <source>
        <dbReference type="Proteomes" id="UP000198859"/>
    </source>
</evidence>
<feature type="domain" description="Transglycosylase SLT" evidence="3">
    <location>
        <begin position="96"/>
        <end position="220"/>
    </location>
</feature>
<feature type="region of interest" description="Disordered" evidence="1">
    <location>
        <begin position="291"/>
        <end position="389"/>
    </location>
</feature>
<feature type="chain" id="PRO_5009261434" evidence="2">
    <location>
        <begin position="37"/>
        <end position="420"/>
    </location>
</feature>
<keyword evidence="5" id="KW-1185">Reference proteome</keyword>
<keyword evidence="2" id="KW-0732">Signal</keyword>
<proteinExistence type="predicted"/>
<dbReference type="InterPro" id="IPR023346">
    <property type="entry name" value="Lysozyme-like_dom_sf"/>
</dbReference>